<comment type="caution">
    <text evidence="1">The sequence shown here is derived from an EMBL/GenBank/DDBJ whole genome shotgun (WGS) entry which is preliminary data.</text>
</comment>
<accession>A0A4C1WK83</accession>
<organism evidence="1 2">
    <name type="scientific">Eumeta variegata</name>
    <name type="common">Bagworm moth</name>
    <name type="synonym">Eumeta japonica</name>
    <dbReference type="NCBI Taxonomy" id="151549"/>
    <lineage>
        <taxon>Eukaryota</taxon>
        <taxon>Metazoa</taxon>
        <taxon>Ecdysozoa</taxon>
        <taxon>Arthropoda</taxon>
        <taxon>Hexapoda</taxon>
        <taxon>Insecta</taxon>
        <taxon>Pterygota</taxon>
        <taxon>Neoptera</taxon>
        <taxon>Endopterygota</taxon>
        <taxon>Lepidoptera</taxon>
        <taxon>Glossata</taxon>
        <taxon>Ditrysia</taxon>
        <taxon>Tineoidea</taxon>
        <taxon>Psychidae</taxon>
        <taxon>Oiketicinae</taxon>
        <taxon>Eumeta</taxon>
    </lineage>
</organism>
<evidence type="ECO:0000313" key="1">
    <source>
        <dbReference type="EMBL" id="GBP51260.1"/>
    </source>
</evidence>
<gene>
    <name evidence="1" type="ORF">EVAR_48353_1</name>
</gene>
<dbReference type="Proteomes" id="UP000299102">
    <property type="component" value="Unassembled WGS sequence"/>
</dbReference>
<name>A0A4C1WK83_EUMVA</name>
<proteinExistence type="predicted"/>
<dbReference type="EMBL" id="BGZK01000578">
    <property type="protein sequence ID" value="GBP51260.1"/>
    <property type="molecule type" value="Genomic_DNA"/>
</dbReference>
<evidence type="ECO:0000313" key="2">
    <source>
        <dbReference type="Proteomes" id="UP000299102"/>
    </source>
</evidence>
<protein>
    <submittedName>
        <fullName evidence="1">Uncharacterized protein</fullName>
    </submittedName>
</protein>
<sequence length="124" mass="13839">MIIPIALIFRASETSSETRCRAGRFVERRECITHESDRMFGPPNGSSDDLLPPLLLPEIELMEGGHFIRYFTISQEADNALVTPLGLGAPMGGYDHLLSNGSSGRLKKERNLEPFIPSGYRLYK</sequence>
<keyword evidence="2" id="KW-1185">Reference proteome</keyword>
<reference evidence="1 2" key="1">
    <citation type="journal article" date="2019" name="Commun. Biol.">
        <title>The bagworm genome reveals a unique fibroin gene that provides high tensile strength.</title>
        <authorList>
            <person name="Kono N."/>
            <person name="Nakamura H."/>
            <person name="Ohtoshi R."/>
            <person name="Tomita M."/>
            <person name="Numata K."/>
            <person name="Arakawa K."/>
        </authorList>
    </citation>
    <scope>NUCLEOTIDE SEQUENCE [LARGE SCALE GENOMIC DNA]</scope>
</reference>
<dbReference type="AlphaFoldDB" id="A0A4C1WK83"/>